<proteinExistence type="predicted"/>
<keyword evidence="1" id="KW-0378">Hydrolase</keyword>
<dbReference type="InterPro" id="IPR007581">
    <property type="entry name" value="Endonuclease-V"/>
</dbReference>
<reference evidence="2" key="1">
    <citation type="journal article" date="2019" name="Int. J. Syst. Evol. Microbiol.">
        <title>The Global Catalogue of Microorganisms (GCM) 10K type strain sequencing project: providing services to taxonomists for standard genome sequencing and annotation.</title>
        <authorList>
            <consortium name="The Broad Institute Genomics Platform"/>
            <consortium name="The Broad Institute Genome Sequencing Center for Infectious Disease"/>
            <person name="Wu L."/>
            <person name="Ma J."/>
        </authorList>
    </citation>
    <scope>NUCLEOTIDE SEQUENCE [LARGE SCALE GENOMIC DNA]</scope>
    <source>
        <strain evidence="2">JCM 18198</strain>
    </source>
</reference>
<accession>A0ABP8ZPF9</accession>
<evidence type="ECO:0000313" key="2">
    <source>
        <dbReference type="Proteomes" id="UP001500141"/>
    </source>
</evidence>
<comment type="caution">
    <text evidence="1">The sequence shown here is derived from an EMBL/GenBank/DDBJ whole genome shotgun (WGS) entry which is preliminary data.</text>
</comment>
<dbReference type="GO" id="GO:0004519">
    <property type="term" value="F:endonuclease activity"/>
    <property type="evidence" value="ECO:0007669"/>
    <property type="project" value="UniProtKB-KW"/>
</dbReference>
<dbReference type="Gene3D" id="3.30.2170.10">
    <property type="entry name" value="archaeoglobus fulgidus dsm 4304 superfamily"/>
    <property type="match status" value="1"/>
</dbReference>
<gene>
    <name evidence="1" type="ORF">GCM10023230_07280</name>
</gene>
<keyword evidence="1" id="KW-0540">Nuclease</keyword>
<protein>
    <submittedName>
        <fullName evidence="1">Endonuclease V</fullName>
    </submittedName>
</protein>
<dbReference type="EMBL" id="BAABIP010000007">
    <property type="protein sequence ID" value="GAA4760857.1"/>
    <property type="molecule type" value="Genomic_DNA"/>
</dbReference>
<dbReference type="Proteomes" id="UP001500141">
    <property type="component" value="Unassembled WGS sequence"/>
</dbReference>
<keyword evidence="1" id="KW-0255">Endonuclease</keyword>
<organism evidence="1 2">
    <name type="scientific">Flavobacterium hankyongi</name>
    <dbReference type="NCBI Taxonomy" id="1176532"/>
    <lineage>
        <taxon>Bacteria</taxon>
        <taxon>Pseudomonadati</taxon>
        <taxon>Bacteroidota</taxon>
        <taxon>Flavobacteriia</taxon>
        <taxon>Flavobacteriales</taxon>
        <taxon>Flavobacteriaceae</taxon>
        <taxon>Flavobacterium</taxon>
    </lineage>
</organism>
<name>A0ABP8ZPF9_9FLAO</name>
<sequence length="165" mass="18882">MVLAIDVYYRETFAKVVGILFNWKDEEPTEIFTTNIKNVEEYQSGQFYKRELPCILELLKEIDIQNLECIIVDSHVYIDNDKNFGLGGYLYESLEQQLPIIGVAKKSFFNTANVSFPVYRGISDNPLFVSSIGIDVETAIENVKNMHGEYRIPSLLKKLDGLTKS</sequence>
<dbReference type="RefSeq" id="WP_264544101.1">
    <property type="nucleotide sequence ID" value="NZ_BAABIP010000007.1"/>
</dbReference>
<evidence type="ECO:0000313" key="1">
    <source>
        <dbReference type="EMBL" id="GAA4760857.1"/>
    </source>
</evidence>
<keyword evidence="2" id="KW-1185">Reference proteome</keyword>
<dbReference type="Pfam" id="PF04493">
    <property type="entry name" value="Endonuclease_5"/>
    <property type="match status" value="1"/>
</dbReference>